<keyword evidence="5" id="KW-1185">Reference proteome</keyword>
<dbReference type="InterPro" id="IPR050111">
    <property type="entry name" value="C-type_lectin/snaclec_domain"/>
</dbReference>
<dbReference type="InterPro" id="IPR001304">
    <property type="entry name" value="C-type_lectin-like"/>
</dbReference>
<sequence>MKTLILAALLCALLALDTACQCPFTPTCPSGWTEYCGRCFVYAPKASTWGDAQKNCQSMDANLASVRNAEEYEAIKTMIAKSKGTGSAWIGGSDAQQVNSSPTHVV</sequence>
<feature type="signal peptide" evidence="2">
    <location>
        <begin position="1"/>
        <end position="20"/>
    </location>
</feature>
<dbReference type="SUPFAM" id="SSF56436">
    <property type="entry name" value="C-type lectin-like"/>
    <property type="match status" value="1"/>
</dbReference>
<dbReference type="Proteomes" id="UP000261640">
    <property type="component" value="Unplaced"/>
</dbReference>
<dbReference type="InterPro" id="IPR016186">
    <property type="entry name" value="C-type_lectin-like/link_sf"/>
</dbReference>
<evidence type="ECO:0000313" key="5">
    <source>
        <dbReference type="Proteomes" id="UP000261640"/>
    </source>
</evidence>
<dbReference type="FunCoup" id="A0A7N8XC90">
    <property type="interactions" value="811"/>
</dbReference>
<name>A0A7N8XC90_9TELE</name>
<proteinExistence type="predicted"/>
<feature type="domain" description="C-type lectin" evidence="3">
    <location>
        <begin position="35"/>
        <end position="94"/>
    </location>
</feature>
<feature type="chain" id="PRO_5030882948" description="C-type lectin domain-containing protein" evidence="2">
    <location>
        <begin position="21"/>
        <end position="106"/>
    </location>
</feature>
<evidence type="ECO:0000259" key="3">
    <source>
        <dbReference type="PROSITE" id="PS50041"/>
    </source>
</evidence>
<dbReference type="Gene3D" id="3.10.100.10">
    <property type="entry name" value="Mannose-Binding Protein A, subunit A"/>
    <property type="match status" value="1"/>
</dbReference>
<dbReference type="CDD" id="cd00037">
    <property type="entry name" value="CLECT"/>
    <property type="match status" value="1"/>
</dbReference>
<feature type="region of interest" description="Disordered" evidence="1">
    <location>
        <begin position="84"/>
        <end position="106"/>
    </location>
</feature>
<evidence type="ECO:0000256" key="1">
    <source>
        <dbReference type="SAM" id="MobiDB-lite"/>
    </source>
</evidence>
<feature type="compositionally biased region" description="Polar residues" evidence="1">
    <location>
        <begin position="94"/>
        <end position="106"/>
    </location>
</feature>
<dbReference type="Pfam" id="PF00059">
    <property type="entry name" value="Lectin_C"/>
    <property type="match status" value="1"/>
</dbReference>
<dbReference type="AlphaFoldDB" id="A0A7N8XC90"/>
<dbReference type="GeneTree" id="ENSGT01150000287167"/>
<dbReference type="InterPro" id="IPR016187">
    <property type="entry name" value="CTDL_fold"/>
</dbReference>
<dbReference type="PROSITE" id="PS50041">
    <property type="entry name" value="C_TYPE_LECTIN_2"/>
    <property type="match status" value="1"/>
</dbReference>
<evidence type="ECO:0000313" key="4">
    <source>
        <dbReference type="Ensembl" id="ENSMAMP00000047004.1"/>
    </source>
</evidence>
<protein>
    <recommendedName>
        <fullName evidence="3">C-type lectin domain-containing protein</fullName>
    </recommendedName>
</protein>
<evidence type="ECO:0000256" key="2">
    <source>
        <dbReference type="SAM" id="SignalP"/>
    </source>
</evidence>
<dbReference type="InParanoid" id="A0A7N8XC90"/>
<accession>A0A7N8XC90</accession>
<organism evidence="4 5">
    <name type="scientific">Mastacembelus armatus</name>
    <name type="common">zig-zag eel</name>
    <dbReference type="NCBI Taxonomy" id="205130"/>
    <lineage>
        <taxon>Eukaryota</taxon>
        <taxon>Metazoa</taxon>
        <taxon>Chordata</taxon>
        <taxon>Craniata</taxon>
        <taxon>Vertebrata</taxon>
        <taxon>Euteleostomi</taxon>
        <taxon>Actinopterygii</taxon>
        <taxon>Neopterygii</taxon>
        <taxon>Teleostei</taxon>
        <taxon>Neoteleostei</taxon>
        <taxon>Acanthomorphata</taxon>
        <taxon>Anabantaria</taxon>
        <taxon>Synbranchiformes</taxon>
        <taxon>Mastacembelidae</taxon>
        <taxon>Mastacembelus</taxon>
    </lineage>
</organism>
<keyword evidence="2" id="KW-0732">Signal</keyword>
<dbReference type="Ensembl" id="ENSMAMT00000042342.1">
    <property type="protein sequence ID" value="ENSMAMP00000047004.1"/>
    <property type="gene ID" value="ENSMAMG00000027733.1"/>
</dbReference>
<dbReference type="PANTHER" id="PTHR22803">
    <property type="entry name" value="MANNOSE, PHOSPHOLIPASE, LECTIN RECEPTOR RELATED"/>
    <property type="match status" value="1"/>
</dbReference>
<reference evidence="4" key="1">
    <citation type="submission" date="2025-08" db="UniProtKB">
        <authorList>
            <consortium name="Ensembl"/>
        </authorList>
    </citation>
    <scope>IDENTIFICATION</scope>
</reference>
<reference evidence="4" key="2">
    <citation type="submission" date="2025-09" db="UniProtKB">
        <authorList>
            <consortium name="Ensembl"/>
        </authorList>
    </citation>
    <scope>IDENTIFICATION</scope>
</reference>